<organism evidence="1 2">
    <name type="scientific">Zizania palustris</name>
    <name type="common">Northern wild rice</name>
    <dbReference type="NCBI Taxonomy" id="103762"/>
    <lineage>
        <taxon>Eukaryota</taxon>
        <taxon>Viridiplantae</taxon>
        <taxon>Streptophyta</taxon>
        <taxon>Embryophyta</taxon>
        <taxon>Tracheophyta</taxon>
        <taxon>Spermatophyta</taxon>
        <taxon>Magnoliopsida</taxon>
        <taxon>Liliopsida</taxon>
        <taxon>Poales</taxon>
        <taxon>Poaceae</taxon>
        <taxon>BOP clade</taxon>
        <taxon>Oryzoideae</taxon>
        <taxon>Oryzeae</taxon>
        <taxon>Zizaniinae</taxon>
        <taxon>Zizania</taxon>
    </lineage>
</organism>
<name>A0A8J5WIC1_ZIZPA</name>
<dbReference type="Proteomes" id="UP000729402">
    <property type="component" value="Unassembled WGS sequence"/>
</dbReference>
<evidence type="ECO:0000313" key="1">
    <source>
        <dbReference type="EMBL" id="KAG8089328.1"/>
    </source>
</evidence>
<evidence type="ECO:0000313" key="2">
    <source>
        <dbReference type="Proteomes" id="UP000729402"/>
    </source>
</evidence>
<reference evidence="1" key="2">
    <citation type="submission" date="2021-02" db="EMBL/GenBank/DDBJ databases">
        <authorList>
            <person name="Kimball J.A."/>
            <person name="Haas M.W."/>
            <person name="Macchietto M."/>
            <person name="Kono T."/>
            <person name="Duquette J."/>
            <person name="Shao M."/>
        </authorList>
    </citation>
    <scope>NUCLEOTIDE SEQUENCE</scope>
    <source>
        <tissue evidence="1">Fresh leaf tissue</tissue>
    </source>
</reference>
<dbReference type="AlphaFoldDB" id="A0A8J5WIC1"/>
<proteinExistence type="predicted"/>
<gene>
    <name evidence="1" type="ORF">GUJ93_ZPchr0011g28508</name>
</gene>
<dbReference type="EMBL" id="JAAALK010000081">
    <property type="protein sequence ID" value="KAG8089328.1"/>
    <property type="molecule type" value="Genomic_DNA"/>
</dbReference>
<protein>
    <submittedName>
        <fullName evidence="1">Uncharacterized protein</fullName>
    </submittedName>
</protein>
<sequence>MFFSRLQISDLSKIHAYSNERSVFHSDHELREEEEHAEAGGDDSDERLRWRDGLNRALVDDVVRQRRGGRVSVDDSRWPPGIVLNAPTSF</sequence>
<reference evidence="1" key="1">
    <citation type="journal article" date="2021" name="bioRxiv">
        <title>Whole Genome Assembly and Annotation of Northern Wild Rice, Zizania palustris L., Supports a Whole Genome Duplication in the Zizania Genus.</title>
        <authorList>
            <person name="Haas M."/>
            <person name="Kono T."/>
            <person name="Macchietto M."/>
            <person name="Millas R."/>
            <person name="McGilp L."/>
            <person name="Shao M."/>
            <person name="Duquette J."/>
            <person name="Hirsch C.N."/>
            <person name="Kimball J."/>
        </authorList>
    </citation>
    <scope>NUCLEOTIDE SEQUENCE</scope>
    <source>
        <tissue evidence="1">Fresh leaf tissue</tissue>
    </source>
</reference>
<accession>A0A8J5WIC1</accession>
<keyword evidence="2" id="KW-1185">Reference proteome</keyword>
<comment type="caution">
    <text evidence="1">The sequence shown here is derived from an EMBL/GenBank/DDBJ whole genome shotgun (WGS) entry which is preliminary data.</text>
</comment>